<dbReference type="Gene3D" id="1.10.10.10">
    <property type="entry name" value="Winged helix-like DNA-binding domain superfamily/Winged helix DNA-binding domain"/>
    <property type="match status" value="1"/>
</dbReference>
<dbReference type="InterPro" id="IPR036388">
    <property type="entry name" value="WH-like_DNA-bd_sf"/>
</dbReference>
<dbReference type="PROSITE" id="PS50995">
    <property type="entry name" value="HTH_MARR_2"/>
    <property type="match status" value="1"/>
</dbReference>
<dbReference type="SMART" id="SM00347">
    <property type="entry name" value="HTH_MARR"/>
    <property type="match status" value="1"/>
</dbReference>
<dbReference type="AlphaFoldDB" id="A0A939QG43"/>
<dbReference type="GO" id="GO:0003700">
    <property type="term" value="F:DNA-binding transcription factor activity"/>
    <property type="evidence" value="ECO:0007669"/>
    <property type="project" value="InterPro"/>
</dbReference>
<comment type="caution">
    <text evidence="2">The sequence shown here is derived from an EMBL/GenBank/DDBJ whole genome shotgun (WGS) entry which is preliminary data.</text>
</comment>
<proteinExistence type="predicted"/>
<sequence>MSAESSIDALEGAFAAIGPLFKSRMLSVATAIHPELRLAGWNVLRPVLLADREGRPLLTVSEIVAQTHMDKSVVSRQLRDLKDWGLVTLARSEGDARVFEVTPTPEAIERYTAMKKASRAQYRAIFREWDQSDVDKLTELLGRLATSSLNRIP</sequence>
<keyword evidence="3" id="KW-1185">Reference proteome</keyword>
<evidence type="ECO:0000313" key="3">
    <source>
        <dbReference type="Proteomes" id="UP000680132"/>
    </source>
</evidence>
<evidence type="ECO:0000313" key="2">
    <source>
        <dbReference type="EMBL" id="MBO3662287.1"/>
    </source>
</evidence>
<name>A0A939QG43_9MICO</name>
<protein>
    <submittedName>
        <fullName evidence="2">MarR family transcriptional regulator</fullName>
    </submittedName>
</protein>
<dbReference type="GO" id="GO:0006950">
    <property type="term" value="P:response to stress"/>
    <property type="evidence" value="ECO:0007669"/>
    <property type="project" value="TreeGrafter"/>
</dbReference>
<dbReference type="InterPro" id="IPR036390">
    <property type="entry name" value="WH_DNA-bd_sf"/>
</dbReference>
<dbReference type="RefSeq" id="WP_208499979.1">
    <property type="nucleotide sequence ID" value="NZ_JAGFOA010000001.1"/>
</dbReference>
<accession>A0A939QG43</accession>
<gene>
    <name evidence="2" type="ORF">J5V96_02040</name>
</gene>
<dbReference type="Pfam" id="PF12802">
    <property type="entry name" value="MarR_2"/>
    <property type="match status" value="1"/>
</dbReference>
<dbReference type="PANTHER" id="PTHR33164:SF57">
    <property type="entry name" value="MARR-FAMILY TRANSCRIPTIONAL REGULATOR"/>
    <property type="match status" value="1"/>
</dbReference>
<feature type="domain" description="HTH marR-type" evidence="1">
    <location>
        <begin position="3"/>
        <end position="146"/>
    </location>
</feature>
<evidence type="ECO:0000259" key="1">
    <source>
        <dbReference type="PROSITE" id="PS50995"/>
    </source>
</evidence>
<dbReference type="InterPro" id="IPR039422">
    <property type="entry name" value="MarR/SlyA-like"/>
</dbReference>
<dbReference type="Proteomes" id="UP000680132">
    <property type="component" value="Unassembled WGS sequence"/>
</dbReference>
<reference evidence="2" key="1">
    <citation type="submission" date="2021-03" db="EMBL/GenBank/DDBJ databases">
        <title>Microbacterium sp. nov., a novel actinobacterium isolated from cow dung.</title>
        <authorList>
            <person name="Zhang L."/>
        </authorList>
    </citation>
    <scope>NUCLEOTIDE SEQUENCE</scope>
    <source>
        <strain evidence="2">NEAU-LLB</strain>
    </source>
</reference>
<dbReference type="PANTHER" id="PTHR33164">
    <property type="entry name" value="TRANSCRIPTIONAL REGULATOR, MARR FAMILY"/>
    <property type="match status" value="1"/>
</dbReference>
<dbReference type="SUPFAM" id="SSF46785">
    <property type="entry name" value="Winged helix' DNA-binding domain"/>
    <property type="match status" value="1"/>
</dbReference>
<organism evidence="2 3">
    <name type="scientific">Microbacterium stercoris</name>
    <dbReference type="NCBI Taxonomy" id="2820289"/>
    <lineage>
        <taxon>Bacteria</taxon>
        <taxon>Bacillati</taxon>
        <taxon>Actinomycetota</taxon>
        <taxon>Actinomycetes</taxon>
        <taxon>Micrococcales</taxon>
        <taxon>Microbacteriaceae</taxon>
        <taxon>Microbacterium</taxon>
    </lineage>
</organism>
<dbReference type="InterPro" id="IPR011991">
    <property type="entry name" value="ArsR-like_HTH"/>
</dbReference>
<dbReference type="InterPro" id="IPR000835">
    <property type="entry name" value="HTH_MarR-typ"/>
</dbReference>
<dbReference type="EMBL" id="JAGFOA010000001">
    <property type="protein sequence ID" value="MBO3662287.1"/>
    <property type="molecule type" value="Genomic_DNA"/>
</dbReference>
<dbReference type="CDD" id="cd00090">
    <property type="entry name" value="HTH_ARSR"/>
    <property type="match status" value="1"/>
</dbReference>